<dbReference type="EMBL" id="JAHCVI010000002">
    <property type="protein sequence ID" value="KAG7289945.1"/>
    <property type="molecule type" value="Genomic_DNA"/>
</dbReference>
<gene>
    <name evidence="3" type="ORF">NEMBOFW57_006322</name>
</gene>
<dbReference type="GO" id="GO:0016491">
    <property type="term" value="F:oxidoreductase activity"/>
    <property type="evidence" value="ECO:0007669"/>
    <property type="project" value="InterPro"/>
</dbReference>
<dbReference type="SUPFAM" id="SSF51905">
    <property type="entry name" value="FAD/NAD(P)-binding domain"/>
    <property type="match status" value="1"/>
</dbReference>
<accession>A0AAD4EYY8</accession>
<dbReference type="Gene3D" id="3.90.660.10">
    <property type="match status" value="1"/>
</dbReference>
<dbReference type="InterPro" id="IPR002937">
    <property type="entry name" value="Amino_oxidase"/>
</dbReference>
<dbReference type="InterPro" id="IPR036188">
    <property type="entry name" value="FAD/NAD-bd_sf"/>
</dbReference>
<feature type="compositionally biased region" description="Polar residues" evidence="1">
    <location>
        <begin position="308"/>
        <end position="324"/>
    </location>
</feature>
<feature type="region of interest" description="Disordered" evidence="1">
    <location>
        <begin position="306"/>
        <end position="329"/>
    </location>
</feature>
<dbReference type="Proteomes" id="UP001197093">
    <property type="component" value="Unassembled WGS sequence"/>
</dbReference>
<evidence type="ECO:0000256" key="1">
    <source>
        <dbReference type="SAM" id="MobiDB-lite"/>
    </source>
</evidence>
<reference evidence="3" key="1">
    <citation type="submission" date="2023-02" db="EMBL/GenBank/DDBJ databases">
        <authorList>
            <person name="Palmer J.M."/>
        </authorList>
    </citation>
    <scope>NUCLEOTIDE SEQUENCE</scope>
    <source>
        <strain evidence="3">FW57</strain>
    </source>
</reference>
<dbReference type="SUPFAM" id="SSF54373">
    <property type="entry name" value="FAD-linked reductases, C-terminal domain"/>
    <property type="match status" value="1"/>
</dbReference>
<dbReference type="Pfam" id="PF01593">
    <property type="entry name" value="Amino_oxidase"/>
    <property type="match status" value="2"/>
</dbReference>
<dbReference type="AlphaFoldDB" id="A0AAD4EYY8"/>
<dbReference type="Gene3D" id="3.50.50.60">
    <property type="entry name" value="FAD/NAD(P)-binding domain"/>
    <property type="match status" value="2"/>
</dbReference>
<organism evidence="3 4">
    <name type="scientific">Staphylotrichum longicolle</name>
    <dbReference type="NCBI Taxonomy" id="669026"/>
    <lineage>
        <taxon>Eukaryota</taxon>
        <taxon>Fungi</taxon>
        <taxon>Dikarya</taxon>
        <taxon>Ascomycota</taxon>
        <taxon>Pezizomycotina</taxon>
        <taxon>Sordariomycetes</taxon>
        <taxon>Sordariomycetidae</taxon>
        <taxon>Sordariales</taxon>
        <taxon>Chaetomiaceae</taxon>
        <taxon>Staphylotrichum</taxon>
    </lineage>
</organism>
<protein>
    <recommendedName>
        <fullName evidence="2">Amine oxidase domain-containing protein</fullName>
    </recommendedName>
</protein>
<dbReference type="PANTHER" id="PTHR10742">
    <property type="entry name" value="FLAVIN MONOAMINE OXIDASE"/>
    <property type="match status" value="1"/>
</dbReference>
<keyword evidence="4" id="KW-1185">Reference proteome</keyword>
<feature type="domain" description="Amine oxidase" evidence="2">
    <location>
        <begin position="274"/>
        <end position="519"/>
    </location>
</feature>
<feature type="domain" description="Amine oxidase" evidence="2">
    <location>
        <begin position="167"/>
        <end position="207"/>
    </location>
</feature>
<evidence type="ECO:0000313" key="3">
    <source>
        <dbReference type="EMBL" id="KAG7289945.1"/>
    </source>
</evidence>
<dbReference type="InterPro" id="IPR050281">
    <property type="entry name" value="Flavin_monoamine_oxidase"/>
</dbReference>
<dbReference type="GO" id="GO:0050660">
    <property type="term" value="F:flavin adenine dinucleotide binding"/>
    <property type="evidence" value="ECO:0007669"/>
    <property type="project" value="TreeGrafter"/>
</dbReference>
<evidence type="ECO:0000313" key="4">
    <source>
        <dbReference type="Proteomes" id="UP001197093"/>
    </source>
</evidence>
<comment type="caution">
    <text evidence="3">The sequence shown here is derived from an EMBL/GenBank/DDBJ whole genome shotgun (WGS) entry which is preliminary data.</text>
</comment>
<proteinExistence type="predicted"/>
<dbReference type="GO" id="GO:0006338">
    <property type="term" value="P:chromatin remodeling"/>
    <property type="evidence" value="ECO:0007669"/>
    <property type="project" value="TreeGrafter"/>
</dbReference>
<sequence>MPPSAETAPITNEDLTPHQIAIKRTKDAKARLATAHEGWTMIAQTLVKTGISSTDKALSEDMKAFGDAMIGRYAAASFLWRVLTDMPTEDWFGPKEKFDGTLRRLKTLKGLEGTLVCWEKIILDLLELVDEKTSINDPNALGQKVKETNSNLRFPDFIPAKTSYSSLAGLRCAEVLLDGGARVTILEARDRIGGRIHQSNLLDQIVDINEECLSVNASLGLKDFFQEKLAEGTLSEDQQARVLLLAEMWGSFIGDSWERQSLRWFWLEECLDGALPHRLQRSVQNASYSSLEKVYITFPAAFWDRPPTTDSVPQQRMSSPTETNEAPEGPVDSFPSFFHFLRPEYVPEEQKHWTIELVPLSSPAVFGSHAKPTLLVYTHDPCAEHVLSLIRGLHPDSAEYFDVLDRFFRPYYSRLPNYQPGHVDCTPAAILATDWHGDDLAGNGSYTNFQVSADAGGPAVNGEKQQEQQIDLEDDIRVMRAGLPERGIWFAGEHTAPFVALGTTTGAYWSGEAAALRVLGANGLVVGAAPPSANESN</sequence>
<name>A0AAD4EYY8_9PEZI</name>
<dbReference type="GO" id="GO:0003682">
    <property type="term" value="F:chromatin binding"/>
    <property type="evidence" value="ECO:0007669"/>
    <property type="project" value="TreeGrafter"/>
</dbReference>
<evidence type="ECO:0000259" key="2">
    <source>
        <dbReference type="Pfam" id="PF01593"/>
    </source>
</evidence>
<dbReference type="PANTHER" id="PTHR10742:SF414">
    <property type="entry name" value="CONTAINING AMINE OXIDASE, PUTATIVE (AFU_ORTHOLOGUE AFUA_3G12150)-RELATED"/>
    <property type="match status" value="1"/>
</dbReference>